<name>A0A4R3L2S9_9FIRM</name>
<evidence type="ECO:0000313" key="2">
    <source>
        <dbReference type="Proteomes" id="UP000294567"/>
    </source>
</evidence>
<dbReference type="OrthoDB" id="9810309at2"/>
<keyword evidence="1" id="KW-0808">Transferase</keyword>
<dbReference type="CDD" id="cd00561">
    <property type="entry name" value="CobA_ACA"/>
    <property type="match status" value="1"/>
</dbReference>
<sequence length="170" mass="19490">MKGYIHIYTGNGKGKTTASLGLAVRAALADKKVFIGQFIKGMEYSELKLPDYIPNIKIYQFGRDCFIYNEPTEEDILAARQGLDICREVLKEGEWDVVILDELNIALYYNLFQVQEVLEILDNKKENVEVVITGRYAPKELIDKADLVTEMVEIKHYYNQGVEARKGVEY</sequence>
<dbReference type="GO" id="GO:0009236">
    <property type="term" value="P:cobalamin biosynthetic process"/>
    <property type="evidence" value="ECO:0007669"/>
    <property type="project" value="InterPro"/>
</dbReference>
<gene>
    <name evidence="1" type="ORF">EDD65_101120</name>
</gene>
<dbReference type="AlphaFoldDB" id="A0A4R3L2S9"/>
<dbReference type="InterPro" id="IPR027417">
    <property type="entry name" value="P-loop_NTPase"/>
</dbReference>
<comment type="caution">
    <text evidence="1">The sequence shown here is derived from an EMBL/GenBank/DDBJ whole genome shotgun (WGS) entry which is preliminary data.</text>
</comment>
<dbReference type="PIRSF" id="PIRSF015617">
    <property type="entry name" value="Adensltrnsf_CobA"/>
    <property type="match status" value="1"/>
</dbReference>
<dbReference type="PANTHER" id="PTHR46638:SF1">
    <property type="entry name" value="CORRINOID ADENOSYLTRANSFERASE"/>
    <property type="match status" value="1"/>
</dbReference>
<dbReference type="RefSeq" id="WP_132025370.1">
    <property type="nucleotide sequence ID" value="NZ_CP068564.1"/>
</dbReference>
<dbReference type="Pfam" id="PF02572">
    <property type="entry name" value="CobA_CobO_BtuR"/>
    <property type="match status" value="1"/>
</dbReference>
<dbReference type="EMBL" id="SMAE01000001">
    <property type="protein sequence ID" value="TCS91617.1"/>
    <property type="molecule type" value="Genomic_DNA"/>
</dbReference>
<dbReference type="Gene3D" id="3.40.50.300">
    <property type="entry name" value="P-loop containing nucleotide triphosphate hydrolases"/>
    <property type="match status" value="1"/>
</dbReference>
<dbReference type="Proteomes" id="UP000294567">
    <property type="component" value="Unassembled WGS sequence"/>
</dbReference>
<organism evidence="1 2">
    <name type="scientific">Keratinibaculum paraultunense</name>
    <dbReference type="NCBI Taxonomy" id="1278232"/>
    <lineage>
        <taxon>Bacteria</taxon>
        <taxon>Bacillati</taxon>
        <taxon>Bacillota</taxon>
        <taxon>Tissierellia</taxon>
        <taxon>Tissierellales</taxon>
        <taxon>Tepidimicrobiaceae</taxon>
        <taxon>Keratinibaculum</taxon>
    </lineage>
</organism>
<protein>
    <submittedName>
        <fullName evidence="1">Cob(I)alamin adenosyltransferase</fullName>
    </submittedName>
</protein>
<dbReference type="SUPFAM" id="SSF52540">
    <property type="entry name" value="P-loop containing nucleoside triphosphate hydrolases"/>
    <property type="match status" value="1"/>
</dbReference>
<reference evidence="1 2" key="1">
    <citation type="submission" date="2019-03" db="EMBL/GenBank/DDBJ databases">
        <title>Genomic Encyclopedia of Type Strains, Phase IV (KMG-IV): sequencing the most valuable type-strain genomes for metagenomic binning, comparative biology and taxonomic classification.</title>
        <authorList>
            <person name="Goeker M."/>
        </authorList>
    </citation>
    <scope>NUCLEOTIDE SEQUENCE [LARGE SCALE GENOMIC DNA]</scope>
    <source>
        <strain evidence="1 2">DSM 26752</strain>
    </source>
</reference>
<accession>A0A4R3L2S9</accession>
<dbReference type="PANTHER" id="PTHR46638">
    <property type="entry name" value="CORRINOID ADENOSYLTRANSFERASE"/>
    <property type="match status" value="1"/>
</dbReference>
<proteinExistence type="predicted"/>
<dbReference type="NCBIfam" id="NF004637">
    <property type="entry name" value="PRK05986.1"/>
    <property type="match status" value="1"/>
</dbReference>
<evidence type="ECO:0000313" key="1">
    <source>
        <dbReference type="EMBL" id="TCS91617.1"/>
    </source>
</evidence>
<dbReference type="InterPro" id="IPR003724">
    <property type="entry name" value="CblAdoTrfase_CobA"/>
</dbReference>
<dbReference type="NCBIfam" id="TIGR00708">
    <property type="entry name" value="cobA"/>
    <property type="match status" value="1"/>
</dbReference>
<dbReference type="GO" id="GO:0005524">
    <property type="term" value="F:ATP binding"/>
    <property type="evidence" value="ECO:0007669"/>
    <property type="project" value="InterPro"/>
</dbReference>
<keyword evidence="2" id="KW-1185">Reference proteome</keyword>
<dbReference type="GO" id="GO:0008817">
    <property type="term" value="F:corrinoid adenosyltransferase activity"/>
    <property type="evidence" value="ECO:0007669"/>
    <property type="project" value="InterPro"/>
</dbReference>